<dbReference type="AlphaFoldDB" id="F4C511"/>
<dbReference type="PATRIC" id="fig|743722.3.peg.438"/>
<name>F4C511_SPHS2</name>
<dbReference type="HOGENOM" id="CLU_1271611_0_0_10"/>
<organism evidence="2">
    <name type="scientific">Sphingobacterium sp. (strain 21)</name>
    <dbReference type="NCBI Taxonomy" id="743722"/>
    <lineage>
        <taxon>Bacteria</taxon>
        <taxon>Pseudomonadati</taxon>
        <taxon>Bacteroidota</taxon>
        <taxon>Sphingobacteriia</taxon>
        <taxon>Sphingobacteriales</taxon>
        <taxon>Sphingobacteriaceae</taxon>
        <taxon>Sphingobacterium</taxon>
    </lineage>
</organism>
<proteinExistence type="predicted"/>
<gene>
    <name evidence="2" type="ordered locus">Sph21_0403</name>
</gene>
<evidence type="ECO:0000313" key="2">
    <source>
        <dbReference type="EMBL" id="ADZ76985.1"/>
    </source>
</evidence>
<dbReference type="KEGG" id="shg:Sph21_0403"/>
<evidence type="ECO:0000259" key="1">
    <source>
        <dbReference type="Pfam" id="PF10988"/>
    </source>
</evidence>
<dbReference type="EMBL" id="CP002584">
    <property type="protein sequence ID" value="ADZ76985.1"/>
    <property type="molecule type" value="Genomic_DNA"/>
</dbReference>
<reference evidence="2" key="1">
    <citation type="submission" date="2011-03" db="EMBL/GenBank/DDBJ databases">
        <title>Complete sequence of Sphingobacterium sp. 21.</title>
        <authorList>
            <consortium name="US DOE Joint Genome Institute"/>
            <person name="Lucas S."/>
            <person name="Copeland A."/>
            <person name="Lapidus A."/>
            <person name="Cheng J.-F."/>
            <person name="Goodwin L."/>
            <person name="Pitluck S."/>
            <person name="Davenport K."/>
            <person name="Detter J.C."/>
            <person name="Han C."/>
            <person name="Tapia R."/>
            <person name="Land M."/>
            <person name="Hauser L."/>
            <person name="Kyrpides N."/>
            <person name="Ivanova N."/>
            <person name="Ovchinnikova G."/>
            <person name="Pagani I."/>
            <person name="Siebers A.K."/>
            <person name="Allgaier M."/>
            <person name="Thelen M.P."/>
            <person name="Hugenholtz P."/>
            <person name="Woyke T."/>
        </authorList>
    </citation>
    <scope>NUCLEOTIDE SEQUENCE</scope>
    <source>
        <strain evidence="2">21</strain>
    </source>
</reference>
<dbReference type="Pfam" id="PF10988">
    <property type="entry name" value="DUF2807"/>
    <property type="match status" value="1"/>
</dbReference>
<dbReference type="Gene3D" id="2.160.20.120">
    <property type="match status" value="1"/>
</dbReference>
<accession>F4C511</accession>
<sequence>MNNLPPFHTIRVLTRCQISLHQDNSCTLHVEETEDRAEWIDYHVENGELIIQTKPMHYGFLLLSDHYPKIQVTCTNLNGIHVLDKAYIANKGEFQVEKLGIIIQQGEIDLNINAIGFDCTVIKRGKATIQGNTLISRVLVHQHGLYNSNELETSDTHVHLHDDGQASVSAEVLDASLFSRSRLLYKGNPRMQVLCIDEGCSIQPLINQVLHKTNINQ</sequence>
<dbReference type="STRING" id="743722.Sph21_0403"/>
<protein>
    <recommendedName>
        <fullName evidence="1">Putative auto-transporter adhesin head GIN domain-containing protein</fullName>
    </recommendedName>
</protein>
<dbReference type="OrthoDB" id="703360at2"/>
<dbReference type="InterPro" id="IPR021255">
    <property type="entry name" value="DUF2807"/>
</dbReference>
<feature type="domain" description="Putative auto-transporter adhesin head GIN" evidence="1">
    <location>
        <begin position="6"/>
        <end position="189"/>
    </location>
</feature>